<dbReference type="EMBL" id="FMKA01000001">
    <property type="protein sequence ID" value="SCP94797.1"/>
    <property type="molecule type" value="Genomic_DNA"/>
</dbReference>
<dbReference type="Pfam" id="PF13561">
    <property type="entry name" value="adh_short_C2"/>
    <property type="match status" value="1"/>
</dbReference>
<dbReference type="FunFam" id="3.40.50.720:FF:000084">
    <property type="entry name" value="Short-chain dehydrogenase reductase"/>
    <property type="match status" value="1"/>
</dbReference>
<reference evidence="4 5" key="1">
    <citation type="submission" date="2016-09" db="EMBL/GenBank/DDBJ databases">
        <authorList>
            <person name="Capua I."/>
            <person name="De Benedictis P."/>
            <person name="Joannis T."/>
            <person name="Lombin L.H."/>
            <person name="Cattoli G."/>
        </authorList>
    </citation>
    <scope>NUCLEOTIDE SEQUENCE [LARGE SCALE GENOMIC DNA]</scope>
    <source>
        <strain evidence="4 5">GluBS11</strain>
    </source>
</reference>
<evidence type="ECO:0000256" key="3">
    <source>
        <dbReference type="ARBA" id="ARBA00023221"/>
    </source>
</evidence>
<dbReference type="CDD" id="cd05233">
    <property type="entry name" value="SDR_c"/>
    <property type="match status" value="1"/>
</dbReference>
<keyword evidence="3" id="KW-0753">Steroid metabolism</keyword>
<dbReference type="InterPro" id="IPR036291">
    <property type="entry name" value="NAD(P)-bd_dom_sf"/>
</dbReference>
<dbReference type="InterPro" id="IPR050259">
    <property type="entry name" value="SDR"/>
</dbReference>
<evidence type="ECO:0000313" key="4">
    <source>
        <dbReference type="EMBL" id="SCP94797.1"/>
    </source>
</evidence>
<dbReference type="PANTHER" id="PTHR42879:SF2">
    <property type="entry name" value="3-OXOACYL-[ACYL-CARRIER-PROTEIN] REDUCTASE FABG"/>
    <property type="match status" value="1"/>
</dbReference>
<dbReference type="RefSeq" id="WP_242875410.1">
    <property type="nucleotide sequence ID" value="NZ_FMKA01000001.1"/>
</dbReference>
<protein>
    <submittedName>
        <fullName evidence="4">3-oxoacyl-[acyl-carrier protein] reductase</fullName>
    </submittedName>
</protein>
<organism evidence="4 5">
    <name type="scientific">Anaerobium acetethylicum</name>
    <dbReference type="NCBI Taxonomy" id="1619234"/>
    <lineage>
        <taxon>Bacteria</taxon>
        <taxon>Bacillati</taxon>
        <taxon>Bacillota</taxon>
        <taxon>Clostridia</taxon>
        <taxon>Lachnospirales</taxon>
        <taxon>Lachnospiraceae</taxon>
        <taxon>Anaerobium</taxon>
    </lineage>
</organism>
<dbReference type="STRING" id="1619234.SAMN05421730_100158"/>
<dbReference type="GO" id="GO:0008206">
    <property type="term" value="P:bile acid metabolic process"/>
    <property type="evidence" value="ECO:0007669"/>
    <property type="project" value="UniProtKB-ARBA"/>
</dbReference>
<dbReference type="GO" id="GO:0016491">
    <property type="term" value="F:oxidoreductase activity"/>
    <property type="evidence" value="ECO:0007669"/>
    <property type="project" value="UniProtKB-KW"/>
</dbReference>
<evidence type="ECO:0000256" key="2">
    <source>
        <dbReference type="ARBA" id="ARBA00023002"/>
    </source>
</evidence>
<dbReference type="AlphaFoldDB" id="A0A1D3TNA5"/>
<comment type="similarity">
    <text evidence="1">Belongs to the short-chain dehydrogenases/reductases (SDR) family.</text>
</comment>
<dbReference type="PANTHER" id="PTHR42879">
    <property type="entry name" value="3-OXOACYL-(ACYL-CARRIER-PROTEIN) REDUCTASE"/>
    <property type="match status" value="1"/>
</dbReference>
<proteinExistence type="inferred from homology"/>
<evidence type="ECO:0000313" key="5">
    <source>
        <dbReference type="Proteomes" id="UP000199315"/>
    </source>
</evidence>
<name>A0A1D3TNA5_9FIRM</name>
<dbReference type="SUPFAM" id="SSF51735">
    <property type="entry name" value="NAD(P)-binding Rossmann-fold domains"/>
    <property type="match status" value="1"/>
</dbReference>
<gene>
    <name evidence="4" type="ORF">SAMN05421730_100158</name>
</gene>
<dbReference type="NCBIfam" id="NF005559">
    <property type="entry name" value="PRK07231.1"/>
    <property type="match status" value="1"/>
</dbReference>
<accession>A0A1D3TNA5</accession>
<dbReference type="Gene3D" id="3.40.50.720">
    <property type="entry name" value="NAD(P)-binding Rossmann-like Domain"/>
    <property type="match status" value="1"/>
</dbReference>
<keyword evidence="3" id="KW-0443">Lipid metabolism</keyword>
<dbReference type="InterPro" id="IPR002347">
    <property type="entry name" value="SDR_fam"/>
</dbReference>
<dbReference type="PRINTS" id="PR00081">
    <property type="entry name" value="GDHRDH"/>
</dbReference>
<dbReference type="PRINTS" id="PR00080">
    <property type="entry name" value="SDRFAMILY"/>
</dbReference>
<dbReference type="Proteomes" id="UP000199315">
    <property type="component" value="Unassembled WGS sequence"/>
</dbReference>
<sequence length="248" mass="26766">MILKGKAAIITGSSRGIGRQIALELSKQGADVIINGNKMELLEELKSEIEAKGTRCGIVQGDISVYETSEKLARTCMDMFGKIDILVNNAGINSRTPFLELSAEEWDKMLGINLTGTFYACKCVMPYMVAQNSGNIINISSTASKTAHPTASICYGASKAAVNSLTQKLAYDMAVYNIRVNGVCPGPILTDMSEQWTKEYRKKVEDKIPLGHVGEAKNVADTVVFLASDMSAFITGETINVNGGSYMN</sequence>
<keyword evidence="2" id="KW-0560">Oxidoreductase</keyword>
<keyword evidence="5" id="KW-1185">Reference proteome</keyword>
<evidence type="ECO:0000256" key="1">
    <source>
        <dbReference type="ARBA" id="ARBA00006484"/>
    </source>
</evidence>